<dbReference type="InterPro" id="IPR007569">
    <property type="entry name" value="DUF559"/>
</dbReference>
<dbReference type="InterPro" id="IPR047216">
    <property type="entry name" value="Endonuclease_DUF559_bact"/>
</dbReference>
<gene>
    <name evidence="3" type="ORF">GCM10007304_47480</name>
</gene>
<feature type="domain" description="DUF559" evidence="1">
    <location>
        <begin position="193"/>
        <end position="287"/>
    </location>
</feature>
<name>A0A917G8B9_9NOCA</name>
<dbReference type="Pfam" id="PF13338">
    <property type="entry name" value="AbiEi_4"/>
    <property type="match status" value="1"/>
</dbReference>
<dbReference type="SUPFAM" id="SSF52980">
    <property type="entry name" value="Restriction endonuclease-like"/>
    <property type="match status" value="1"/>
</dbReference>
<reference evidence="3" key="1">
    <citation type="journal article" date="2014" name="Int. J. Syst. Evol. Microbiol.">
        <title>Complete genome sequence of Corynebacterium casei LMG S-19264T (=DSM 44701T), isolated from a smear-ripened cheese.</title>
        <authorList>
            <consortium name="US DOE Joint Genome Institute (JGI-PGF)"/>
            <person name="Walter F."/>
            <person name="Albersmeier A."/>
            <person name="Kalinowski J."/>
            <person name="Ruckert C."/>
        </authorList>
    </citation>
    <scope>NUCLEOTIDE SEQUENCE</scope>
    <source>
        <strain evidence="3">CCM 7905</strain>
    </source>
</reference>
<dbReference type="InterPro" id="IPR025159">
    <property type="entry name" value="AbiEi_N"/>
</dbReference>
<dbReference type="RefSeq" id="WP_188547730.1">
    <property type="nucleotide sequence ID" value="NZ_BMCU01000007.1"/>
</dbReference>
<sequence length="290" mass="32215">MTLLPVNKILARQDGVISAGQALAAGLGRDAIERRVARGEWRRVGPGTYLATERPWDDEARLRAAVLGAGAGAAADGPSAAWWHGILKDAPRSITVTIPLKRSIKRGGDIRVRRRDLDWTDVDTVRSLRVTNLPLTVLETVVVVRNGPQLLDRALQQNTSLPILKSVHEKHLGRHGSKTAGAMLLVAAEGGASEAERMLLRLLRADGLSGWRTHVRILRYEVDVAFVAQKLIVEVDGWAWHRDVLRFDHDAERHNALTNAGWSIIRFTYHRIRDEPEAVIAEIRAALRRL</sequence>
<keyword evidence="4" id="KW-1185">Reference proteome</keyword>
<evidence type="ECO:0008006" key="5">
    <source>
        <dbReference type="Google" id="ProtNLM"/>
    </source>
</evidence>
<evidence type="ECO:0000259" key="1">
    <source>
        <dbReference type="Pfam" id="PF04480"/>
    </source>
</evidence>
<protein>
    <recommendedName>
        <fullName evidence="5">DUF559 domain-containing protein</fullName>
    </recommendedName>
</protein>
<dbReference type="AlphaFoldDB" id="A0A917G8B9"/>
<feature type="domain" description="AbiEi antitoxin N-terminal" evidence="2">
    <location>
        <begin position="8"/>
        <end position="50"/>
    </location>
</feature>
<comment type="caution">
    <text evidence="3">The sequence shown here is derived from an EMBL/GenBank/DDBJ whole genome shotgun (WGS) entry which is preliminary data.</text>
</comment>
<reference evidence="3" key="2">
    <citation type="submission" date="2020-09" db="EMBL/GenBank/DDBJ databases">
        <authorList>
            <person name="Sun Q."/>
            <person name="Sedlacek I."/>
        </authorList>
    </citation>
    <scope>NUCLEOTIDE SEQUENCE</scope>
    <source>
        <strain evidence="3">CCM 7905</strain>
    </source>
</reference>
<proteinExistence type="predicted"/>
<organism evidence="3 4">
    <name type="scientific">Rhodococcoides trifolii</name>
    <dbReference type="NCBI Taxonomy" id="908250"/>
    <lineage>
        <taxon>Bacteria</taxon>
        <taxon>Bacillati</taxon>
        <taxon>Actinomycetota</taxon>
        <taxon>Actinomycetes</taxon>
        <taxon>Mycobacteriales</taxon>
        <taxon>Nocardiaceae</taxon>
        <taxon>Rhodococcoides</taxon>
    </lineage>
</organism>
<evidence type="ECO:0000313" key="4">
    <source>
        <dbReference type="Proteomes" id="UP000654257"/>
    </source>
</evidence>
<dbReference type="Gene3D" id="3.40.960.10">
    <property type="entry name" value="VSR Endonuclease"/>
    <property type="match status" value="1"/>
</dbReference>
<dbReference type="PANTHER" id="PTHR38590:SF1">
    <property type="entry name" value="BLL0828 PROTEIN"/>
    <property type="match status" value="1"/>
</dbReference>
<evidence type="ECO:0000313" key="3">
    <source>
        <dbReference type="EMBL" id="GGG28163.1"/>
    </source>
</evidence>
<dbReference type="InterPro" id="IPR011335">
    <property type="entry name" value="Restrct_endonuc-II-like"/>
</dbReference>
<dbReference type="EMBL" id="BMCU01000007">
    <property type="protein sequence ID" value="GGG28163.1"/>
    <property type="molecule type" value="Genomic_DNA"/>
</dbReference>
<dbReference type="Proteomes" id="UP000654257">
    <property type="component" value="Unassembled WGS sequence"/>
</dbReference>
<dbReference type="Pfam" id="PF04480">
    <property type="entry name" value="DUF559"/>
    <property type="match status" value="1"/>
</dbReference>
<accession>A0A917G8B9</accession>
<evidence type="ECO:0000259" key="2">
    <source>
        <dbReference type="Pfam" id="PF13338"/>
    </source>
</evidence>
<dbReference type="PANTHER" id="PTHR38590">
    <property type="entry name" value="BLL0828 PROTEIN"/>
    <property type="match status" value="1"/>
</dbReference>